<sequence length="241" mass="26937">MVEAGQGGEGLKRIKPRARKRRQLRDWLPGSDEELFPRTFFIKKVAKPGHRHFFPGTGNKGAAMHMQEQECRANVWNPVQGTAATRAYPGVRRVRSIDLVPFESEATQNSDEYVWEGVWEAPEQMDEFAVSGIRVQSEPLHQEAIDWIYEASPAAEISRITTQKLLRQRGQATGMTPIILEAKPTQSAATQVEQHVPAMSNHEQPVKGRRLFLWLLSLLVLGIVGIMVCGYLLAAIGNGTL</sequence>
<dbReference type="AlphaFoldDB" id="D6TLW4"/>
<evidence type="ECO:0000313" key="3">
    <source>
        <dbReference type="EMBL" id="EFH86764.1"/>
    </source>
</evidence>
<keyword evidence="2" id="KW-1133">Transmembrane helix</keyword>
<feature type="region of interest" description="Disordered" evidence="1">
    <location>
        <begin position="1"/>
        <end position="21"/>
    </location>
</feature>
<protein>
    <submittedName>
        <fullName evidence="3">Uncharacterized protein</fullName>
    </submittedName>
</protein>
<dbReference type="RefSeq" id="WP_007911344.1">
    <property type="nucleotide sequence ID" value="NZ_ADVG01000002.1"/>
</dbReference>
<organism evidence="3 4">
    <name type="scientific">Ktedonobacter racemifer DSM 44963</name>
    <dbReference type="NCBI Taxonomy" id="485913"/>
    <lineage>
        <taxon>Bacteria</taxon>
        <taxon>Bacillati</taxon>
        <taxon>Chloroflexota</taxon>
        <taxon>Ktedonobacteria</taxon>
        <taxon>Ktedonobacterales</taxon>
        <taxon>Ktedonobacteraceae</taxon>
        <taxon>Ktedonobacter</taxon>
    </lineage>
</organism>
<comment type="caution">
    <text evidence="3">The sequence shown here is derived from an EMBL/GenBank/DDBJ whole genome shotgun (WGS) entry which is preliminary data.</text>
</comment>
<feature type="transmembrane region" description="Helical" evidence="2">
    <location>
        <begin position="211"/>
        <end position="236"/>
    </location>
</feature>
<accession>D6TLW4</accession>
<dbReference type="EMBL" id="ADVG01000002">
    <property type="protein sequence ID" value="EFH86764.1"/>
    <property type="molecule type" value="Genomic_DNA"/>
</dbReference>
<dbReference type="STRING" id="485913.Krac_8077"/>
<keyword evidence="4" id="KW-1185">Reference proteome</keyword>
<reference evidence="3 4" key="1">
    <citation type="journal article" date="2011" name="Stand. Genomic Sci.">
        <title>Non-contiguous finished genome sequence and contextual data of the filamentous soil bacterium Ktedonobacter racemifer type strain (SOSP1-21).</title>
        <authorList>
            <person name="Chang Y.J."/>
            <person name="Land M."/>
            <person name="Hauser L."/>
            <person name="Chertkov O."/>
            <person name="Del Rio T.G."/>
            <person name="Nolan M."/>
            <person name="Copeland A."/>
            <person name="Tice H."/>
            <person name="Cheng J.F."/>
            <person name="Lucas S."/>
            <person name="Han C."/>
            <person name="Goodwin L."/>
            <person name="Pitluck S."/>
            <person name="Ivanova N."/>
            <person name="Ovchinikova G."/>
            <person name="Pati A."/>
            <person name="Chen A."/>
            <person name="Palaniappan K."/>
            <person name="Mavromatis K."/>
            <person name="Liolios K."/>
            <person name="Brettin T."/>
            <person name="Fiebig A."/>
            <person name="Rohde M."/>
            <person name="Abt B."/>
            <person name="Goker M."/>
            <person name="Detter J.C."/>
            <person name="Woyke T."/>
            <person name="Bristow J."/>
            <person name="Eisen J.A."/>
            <person name="Markowitz V."/>
            <person name="Hugenholtz P."/>
            <person name="Kyrpides N.C."/>
            <person name="Klenk H.P."/>
            <person name="Lapidus A."/>
        </authorList>
    </citation>
    <scope>NUCLEOTIDE SEQUENCE [LARGE SCALE GENOMIC DNA]</scope>
    <source>
        <strain evidence="4">DSM 44963</strain>
    </source>
</reference>
<evidence type="ECO:0000256" key="2">
    <source>
        <dbReference type="SAM" id="Phobius"/>
    </source>
</evidence>
<keyword evidence="2" id="KW-0812">Transmembrane</keyword>
<evidence type="ECO:0000313" key="4">
    <source>
        <dbReference type="Proteomes" id="UP000004508"/>
    </source>
</evidence>
<keyword evidence="2" id="KW-0472">Membrane</keyword>
<name>D6TLW4_KTERA</name>
<gene>
    <name evidence="3" type="ORF">Krac_8077</name>
</gene>
<evidence type="ECO:0000256" key="1">
    <source>
        <dbReference type="SAM" id="MobiDB-lite"/>
    </source>
</evidence>
<dbReference type="Proteomes" id="UP000004508">
    <property type="component" value="Unassembled WGS sequence"/>
</dbReference>
<proteinExistence type="predicted"/>
<dbReference type="InParanoid" id="D6TLW4"/>